<keyword evidence="1 6" id="KW-0963">Cytoplasm</keyword>
<keyword evidence="8" id="KW-1185">Reference proteome</keyword>
<evidence type="ECO:0000256" key="1">
    <source>
        <dbReference type="ARBA" id="ARBA00022490"/>
    </source>
</evidence>
<name>A0A926HYR9_9FIRM</name>
<dbReference type="NCBIfam" id="TIGR00904">
    <property type="entry name" value="mreB"/>
    <property type="match status" value="1"/>
</dbReference>
<evidence type="ECO:0000256" key="6">
    <source>
        <dbReference type="HAMAP-Rule" id="MF_02207"/>
    </source>
</evidence>
<reference evidence="7" key="1">
    <citation type="submission" date="2020-08" db="EMBL/GenBank/DDBJ databases">
        <title>Genome public.</title>
        <authorList>
            <person name="Liu C."/>
            <person name="Sun Q."/>
        </authorList>
    </citation>
    <scope>NUCLEOTIDE SEQUENCE</scope>
    <source>
        <strain evidence="7">H8</strain>
    </source>
</reference>
<dbReference type="AlphaFoldDB" id="A0A926HYR9"/>
<protein>
    <recommendedName>
        <fullName evidence="6">Cell shape-determining protein MreB</fullName>
    </recommendedName>
</protein>
<keyword evidence="3 6" id="KW-0067">ATP-binding</keyword>
<comment type="similarity">
    <text evidence="5 6">Belongs to the FtsA/MreB family.</text>
</comment>
<dbReference type="Proteomes" id="UP000611762">
    <property type="component" value="Unassembled WGS sequence"/>
</dbReference>
<feature type="binding site" evidence="6">
    <location>
        <begin position="160"/>
        <end position="162"/>
    </location>
    <ligand>
        <name>ATP</name>
        <dbReference type="ChEBI" id="CHEBI:30616"/>
    </ligand>
</feature>
<comment type="subcellular location">
    <subcellularLocation>
        <location evidence="6">Cytoplasm</location>
    </subcellularLocation>
    <text evidence="6">Membrane-associated.</text>
</comment>
<evidence type="ECO:0000313" key="7">
    <source>
        <dbReference type="EMBL" id="MBC8541399.1"/>
    </source>
</evidence>
<comment type="function">
    <text evidence="6">Forms membrane-associated dynamic filaments that are essential for cell shape determination. Acts by regulating cell wall synthesis and cell elongation, and thus cell shape. A feedback loop between cell geometry and MreB localization may maintain elongated cell shape by targeting cell wall growth to regions of negative cell wall curvature.</text>
</comment>
<dbReference type="PRINTS" id="PR01652">
    <property type="entry name" value="SHAPEPROTEIN"/>
</dbReference>
<dbReference type="InterPro" id="IPR043129">
    <property type="entry name" value="ATPase_NBD"/>
</dbReference>
<proteinExistence type="inferred from homology"/>
<dbReference type="Gene3D" id="3.30.420.40">
    <property type="match status" value="3"/>
</dbReference>
<evidence type="ECO:0000256" key="2">
    <source>
        <dbReference type="ARBA" id="ARBA00022741"/>
    </source>
</evidence>
<dbReference type="EMBL" id="JACRSU010000004">
    <property type="protein sequence ID" value="MBC8541399.1"/>
    <property type="molecule type" value="Genomic_DNA"/>
</dbReference>
<evidence type="ECO:0000256" key="4">
    <source>
        <dbReference type="ARBA" id="ARBA00022960"/>
    </source>
</evidence>
<dbReference type="HAMAP" id="MF_02207">
    <property type="entry name" value="MreB"/>
    <property type="match status" value="1"/>
</dbReference>
<evidence type="ECO:0000313" key="8">
    <source>
        <dbReference type="Proteomes" id="UP000611762"/>
    </source>
</evidence>
<dbReference type="GO" id="GO:0008360">
    <property type="term" value="P:regulation of cell shape"/>
    <property type="evidence" value="ECO:0007669"/>
    <property type="project" value="UniProtKB-UniRule"/>
</dbReference>
<organism evidence="7 8">
    <name type="scientific">Congzhengia minquanensis</name>
    <dbReference type="NCBI Taxonomy" id="2763657"/>
    <lineage>
        <taxon>Bacteria</taxon>
        <taxon>Bacillati</taxon>
        <taxon>Bacillota</taxon>
        <taxon>Clostridia</taxon>
        <taxon>Eubacteriales</taxon>
        <taxon>Oscillospiraceae</taxon>
        <taxon>Congzhengia</taxon>
    </lineage>
</organism>
<dbReference type="SUPFAM" id="SSF53067">
    <property type="entry name" value="Actin-like ATPase domain"/>
    <property type="match status" value="2"/>
</dbReference>
<comment type="caution">
    <text evidence="6">Lacks conserved residue(s) required for the propagation of feature annotation.</text>
</comment>
<evidence type="ECO:0000256" key="3">
    <source>
        <dbReference type="ARBA" id="ARBA00022840"/>
    </source>
</evidence>
<dbReference type="PANTHER" id="PTHR42749">
    <property type="entry name" value="CELL SHAPE-DETERMINING PROTEIN MREB"/>
    <property type="match status" value="1"/>
</dbReference>
<dbReference type="GO" id="GO:0005737">
    <property type="term" value="C:cytoplasm"/>
    <property type="evidence" value="ECO:0007669"/>
    <property type="project" value="UniProtKB-SubCell"/>
</dbReference>
<dbReference type="RefSeq" id="WP_249313448.1">
    <property type="nucleotide sequence ID" value="NZ_JACRSU010000004.1"/>
</dbReference>
<evidence type="ECO:0000256" key="5">
    <source>
        <dbReference type="ARBA" id="ARBA00023458"/>
    </source>
</evidence>
<keyword evidence="4 6" id="KW-0133">Cell shape</keyword>
<comment type="subunit">
    <text evidence="6">Forms polymers.</text>
</comment>
<gene>
    <name evidence="6" type="primary">mreB</name>
    <name evidence="7" type="ORF">H8698_10460</name>
</gene>
<accession>A0A926HYR9</accession>
<dbReference type="InterPro" id="IPR056546">
    <property type="entry name" value="MreB_MamK-like"/>
</dbReference>
<feature type="binding site" evidence="6">
    <location>
        <begin position="17"/>
        <end position="19"/>
    </location>
    <ligand>
        <name>ATP</name>
        <dbReference type="ChEBI" id="CHEBI:30616"/>
    </ligand>
</feature>
<keyword evidence="2 6" id="KW-0547">Nucleotide-binding</keyword>
<dbReference type="CDD" id="cd10225">
    <property type="entry name" value="ASKHA_NBD_MreB-like"/>
    <property type="match status" value="1"/>
</dbReference>
<dbReference type="GO" id="GO:0005524">
    <property type="term" value="F:ATP binding"/>
    <property type="evidence" value="ECO:0007669"/>
    <property type="project" value="UniProtKB-KW"/>
</dbReference>
<dbReference type="PANTHER" id="PTHR42749:SF1">
    <property type="entry name" value="CELL SHAPE-DETERMINING PROTEIN MREB"/>
    <property type="match status" value="1"/>
</dbReference>
<dbReference type="InterPro" id="IPR004753">
    <property type="entry name" value="MreB"/>
</dbReference>
<dbReference type="GO" id="GO:0000902">
    <property type="term" value="P:cell morphogenesis"/>
    <property type="evidence" value="ECO:0007669"/>
    <property type="project" value="InterPro"/>
</dbReference>
<sequence>MREEFSLTKYIGVDLGTANTLVYCKGKGIVLKEPSVVAVESESGRVLAVGREAKNMIGRTPDEVMVIRPMKGGVIADFDVTQAMLKAFIERSCPGGVMRPHVTICVPFGVTEVERRAVLEAVMRSGGKNAYVIEEPMAAALGAELPVSEATGSMVVDIGGGTCEVAVVSFGGIVASTSIRYAGDKMDADIAEYVKNIYNLMIGERTAEDIKISIGTAHPSCEEKSISVMGRDLASGLPRLLTITSSEVRGAIAGTISKVIGAVRDTLENTPPELAADIVSRGIVLTGGGAKLPGLDLLIQEKTGIDVTVSENAEDCVAVGAGMALSVLADRSQNGARKQKRGLFGRK</sequence>
<dbReference type="Pfam" id="PF06723">
    <property type="entry name" value="MreB_Mbl"/>
    <property type="match status" value="1"/>
</dbReference>
<dbReference type="NCBIfam" id="NF010539">
    <property type="entry name" value="PRK13927.1"/>
    <property type="match status" value="1"/>
</dbReference>
<comment type="caution">
    <text evidence="7">The sequence shown here is derived from an EMBL/GenBank/DDBJ whole genome shotgun (WGS) entry which is preliminary data.</text>
</comment>
<feature type="binding site" evidence="6">
    <location>
        <begin position="208"/>
        <end position="211"/>
    </location>
    <ligand>
        <name>ATP</name>
        <dbReference type="ChEBI" id="CHEBI:30616"/>
    </ligand>
</feature>